<dbReference type="Pfam" id="PF23847">
    <property type="entry name" value="DUF7211"/>
    <property type="match status" value="1"/>
</dbReference>
<organism evidence="1 2">
    <name type="scientific">Anaerotruncus colihominis</name>
    <dbReference type="NCBI Taxonomy" id="169435"/>
    <lineage>
        <taxon>Bacteria</taxon>
        <taxon>Bacillati</taxon>
        <taxon>Bacillota</taxon>
        <taxon>Clostridia</taxon>
        <taxon>Eubacteriales</taxon>
        <taxon>Oscillospiraceae</taxon>
        <taxon>Anaerotruncus</taxon>
    </lineage>
</organism>
<dbReference type="RefSeq" id="WP_087300730.1">
    <property type="nucleotide sequence ID" value="NZ_NFKP01000007.1"/>
</dbReference>
<evidence type="ECO:0000313" key="2">
    <source>
        <dbReference type="Proteomes" id="UP000196386"/>
    </source>
</evidence>
<comment type="caution">
    <text evidence="1">The sequence shown here is derived from an EMBL/GenBank/DDBJ whole genome shotgun (WGS) entry which is preliminary data.</text>
</comment>
<accession>A0A1Y4MYV9</accession>
<evidence type="ECO:0000313" key="1">
    <source>
        <dbReference type="EMBL" id="OUP69890.1"/>
    </source>
</evidence>
<dbReference type="Proteomes" id="UP000196386">
    <property type="component" value="Unassembled WGS sequence"/>
</dbReference>
<reference evidence="2" key="1">
    <citation type="submission" date="2017-04" db="EMBL/GenBank/DDBJ databases">
        <title>Function of individual gut microbiota members based on whole genome sequencing of pure cultures obtained from chicken caecum.</title>
        <authorList>
            <person name="Medvecky M."/>
            <person name="Cejkova D."/>
            <person name="Polansky O."/>
            <person name="Karasova D."/>
            <person name="Kubasova T."/>
            <person name="Cizek A."/>
            <person name="Rychlik I."/>
        </authorList>
    </citation>
    <scope>NUCLEOTIDE SEQUENCE [LARGE SCALE GENOMIC DNA]</scope>
    <source>
        <strain evidence="2">An175</strain>
    </source>
</reference>
<dbReference type="InterPro" id="IPR055635">
    <property type="entry name" value="DUF7211"/>
</dbReference>
<proteinExistence type="predicted"/>
<dbReference type="AlphaFoldDB" id="A0A1Y4MYV9"/>
<sequence>MDNTSLSHHGIKGMKWGVRRFQNKDGSRTAAGKLRALYRSSEEPSHDDYKKAHSVKSVKNMSDTELRIRLNRLQMEKQYRQIASVDVNRGRIFVSKTLKAATGIATATTTAITLYNNYDKVKKILVSMTKK</sequence>
<gene>
    <name evidence="1" type="ORF">B5F11_07875</name>
</gene>
<protein>
    <submittedName>
        <fullName evidence="1">Uncharacterized protein</fullName>
    </submittedName>
</protein>
<dbReference type="EMBL" id="NFKP01000007">
    <property type="protein sequence ID" value="OUP69890.1"/>
    <property type="molecule type" value="Genomic_DNA"/>
</dbReference>
<name>A0A1Y4MYV9_9FIRM</name>